<evidence type="ECO:0000256" key="4">
    <source>
        <dbReference type="ARBA" id="ARBA00022989"/>
    </source>
</evidence>
<dbReference type="PANTHER" id="PTHR10117:SF54">
    <property type="entry name" value="TRANSIENT RECEPTOR POTENTIAL-GAMMA PROTEIN"/>
    <property type="match status" value="1"/>
</dbReference>
<reference evidence="10 11" key="1">
    <citation type="submission" date="2022-05" db="EMBL/GenBank/DDBJ databases">
        <authorList>
            <consortium name="Genoscope - CEA"/>
            <person name="William W."/>
        </authorList>
    </citation>
    <scope>NUCLEOTIDE SEQUENCE [LARGE SCALE GENOMIC DNA]</scope>
</reference>
<comment type="subcellular location">
    <subcellularLocation>
        <location evidence="1">Membrane</location>
        <topology evidence="1">Multi-pass membrane protein</topology>
    </subcellularLocation>
</comment>
<keyword evidence="3 8" id="KW-0812">Transmembrane</keyword>
<evidence type="ECO:0000313" key="10">
    <source>
        <dbReference type="EMBL" id="CAH3147517.1"/>
    </source>
</evidence>
<proteinExistence type="predicted"/>
<dbReference type="InterPro" id="IPR002153">
    <property type="entry name" value="TRPC_channel"/>
</dbReference>
<accession>A0ABN8PNM4</accession>
<evidence type="ECO:0000313" key="11">
    <source>
        <dbReference type="Proteomes" id="UP001159405"/>
    </source>
</evidence>
<feature type="transmembrane region" description="Helical" evidence="8">
    <location>
        <begin position="423"/>
        <end position="445"/>
    </location>
</feature>
<name>A0ABN8PNM4_9CNID</name>
<dbReference type="EMBL" id="CALNXK010000081">
    <property type="protein sequence ID" value="CAH3147517.1"/>
    <property type="molecule type" value="Genomic_DNA"/>
</dbReference>
<evidence type="ECO:0000256" key="2">
    <source>
        <dbReference type="ARBA" id="ARBA00022448"/>
    </source>
</evidence>
<gene>
    <name evidence="10" type="ORF">PLOB_00046134</name>
</gene>
<dbReference type="PANTHER" id="PTHR10117">
    <property type="entry name" value="TRANSIENT RECEPTOR POTENTIAL CHANNEL"/>
    <property type="match status" value="1"/>
</dbReference>
<organism evidence="10 11">
    <name type="scientific">Porites lobata</name>
    <dbReference type="NCBI Taxonomy" id="104759"/>
    <lineage>
        <taxon>Eukaryota</taxon>
        <taxon>Metazoa</taxon>
        <taxon>Cnidaria</taxon>
        <taxon>Anthozoa</taxon>
        <taxon>Hexacorallia</taxon>
        <taxon>Scleractinia</taxon>
        <taxon>Fungiina</taxon>
        <taxon>Poritidae</taxon>
        <taxon>Porites</taxon>
    </lineage>
</organism>
<dbReference type="Pfam" id="PF00520">
    <property type="entry name" value="Ion_trans"/>
    <property type="match status" value="1"/>
</dbReference>
<feature type="non-terminal residue" evidence="10">
    <location>
        <position position="1"/>
    </location>
</feature>
<dbReference type="PRINTS" id="PR01097">
    <property type="entry name" value="TRNSRECEPTRP"/>
</dbReference>
<protein>
    <recommendedName>
        <fullName evidence="9">Ion transport domain-containing protein</fullName>
    </recommendedName>
</protein>
<comment type="caution">
    <text evidence="10">The sequence shown here is derived from an EMBL/GenBank/DDBJ whole genome shotgun (WGS) entry which is preliminary data.</text>
</comment>
<evidence type="ECO:0000259" key="9">
    <source>
        <dbReference type="Pfam" id="PF00520"/>
    </source>
</evidence>
<evidence type="ECO:0000256" key="6">
    <source>
        <dbReference type="ARBA" id="ARBA00023136"/>
    </source>
</evidence>
<feature type="transmembrane region" description="Helical" evidence="8">
    <location>
        <begin position="306"/>
        <end position="329"/>
    </location>
</feature>
<keyword evidence="5" id="KW-0406">Ion transport</keyword>
<feature type="transmembrane region" description="Helical" evidence="8">
    <location>
        <begin position="272"/>
        <end position="294"/>
    </location>
</feature>
<keyword evidence="6 8" id="KW-0472">Membrane</keyword>
<feature type="transmembrane region" description="Helical" evidence="8">
    <location>
        <begin position="153"/>
        <end position="178"/>
    </location>
</feature>
<evidence type="ECO:0000256" key="8">
    <source>
        <dbReference type="SAM" id="Phobius"/>
    </source>
</evidence>
<keyword evidence="2" id="KW-0813">Transport</keyword>
<keyword evidence="11" id="KW-1185">Reference proteome</keyword>
<sequence>NFVYKIAAELKIRDTLKDIDDASLDKIEEAFTANNLCRCKNPVTTAFEVSTKLRELSYYRDESAVFFTTLAEQVEDFSVTLMDQINTKEEISIEHEEISDMDPYASLLDSITESAIRFSQKKFVSLPLSYRLLSQRWNYGLPLDCQPGKKLRFLVYVFIVLDTILTPVFLPLITYAFYKDQVTCLTREEVKRNKKTLRDMYLDYLTTPFVIFLKEKLQQVVFIALHIRICVLGSPVSPRIEEYLILVFYIGLLISEFQQYHTSQSKVYFRNMWNYVDVITLSCHAIIFVLRVASIIKGGDPYHNRLLQVINYLYGVNTLLLVLRFSSILELNKTVGPPQLALFRMIVDLMIILVQFAFVILAFSVAITMIYTAEMSYLTPAQECYFPLHSLFKASTHLVWSVFGLTNLETLESHDTWSDTVVGVLYVMFLVLAVIMLINMLVALLNNTYSKVETNADVEWKFARAVVANEYRRHHPIVVPFNIITFPISHCYIKKYGDSRAERARRRRRRLYEKFYYKVLFPTITKRYLEKHGASFPISSKNKLL</sequence>
<keyword evidence="7" id="KW-0407">Ion channel</keyword>
<dbReference type="InterPro" id="IPR005821">
    <property type="entry name" value="Ion_trans_dom"/>
</dbReference>
<keyword evidence="4 8" id="KW-1133">Transmembrane helix</keyword>
<evidence type="ECO:0000256" key="5">
    <source>
        <dbReference type="ARBA" id="ARBA00023065"/>
    </source>
</evidence>
<feature type="domain" description="Ion transport" evidence="9">
    <location>
        <begin position="221"/>
        <end position="455"/>
    </location>
</feature>
<evidence type="ECO:0000256" key="7">
    <source>
        <dbReference type="ARBA" id="ARBA00023303"/>
    </source>
</evidence>
<evidence type="ECO:0000256" key="3">
    <source>
        <dbReference type="ARBA" id="ARBA00022692"/>
    </source>
</evidence>
<evidence type="ECO:0000256" key="1">
    <source>
        <dbReference type="ARBA" id="ARBA00004141"/>
    </source>
</evidence>
<dbReference type="Proteomes" id="UP001159405">
    <property type="component" value="Unassembled WGS sequence"/>
</dbReference>
<feature type="transmembrane region" description="Helical" evidence="8">
    <location>
        <begin position="349"/>
        <end position="372"/>
    </location>
</feature>